<dbReference type="PANTHER" id="PTHR45617:SF170">
    <property type="entry name" value="MIP14966P"/>
    <property type="match status" value="1"/>
</dbReference>
<reference evidence="4" key="1">
    <citation type="submission" date="2024-04" db="UniProtKB">
        <authorList>
            <consortium name="EnsemblMetazoa"/>
        </authorList>
    </citation>
    <scope>IDENTIFICATION</scope>
    <source>
        <strain evidence="4">EBRO</strain>
    </source>
</reference>
<keyword evidence="2" id="KW-0677">Repeat</keyword>
<dbReference type="SMART" id="SM00369">
    <property type="entry name" value="LRR_TYP"/>
    <property type="match status" value="9"/>
</dbReference>
<dbReference type="Gene3D" id="3.80.10.10">
    <property type="entry name" value="Ribonuclease Inhibitor"/>
    <property type="match status" value="1"/>
</dbReference>
<dbReference type="AlphaFoldDB" id="A0AAG5DC33"/>
<evidence type="ECO:0000313" key="5">
    <source>
        <dbReference type="Proteomes" id="UP000075880"/>
    </source>
</evidence>
<organism evidence="4 5">
    <name type="scientific">Anopheles atroparvus</name>
    <name type="common">European mosquito</name>
    <dbReference type="NCBI Taxonomy" id="41427"/>
    <lineage>
        <taxon>Eukaryota</taxon>
        <taxon>Metazoa</taxon>
        <taxon>Ecdysozoa</taxon>
        <taxon>Arthropoda</taxon>
        <taxon>Hexapoda</taxon>
        <taxon>Insecta</taxon>
        <taxon>Pterygota</taxon>
        <taxon>Neoptera</taxon>
        <taxon>Endopterygota</taxon>
        <taxon>Diptera</taxon>
        <taxon>Nematocera</taxon>
        <taxon>Culicoidea</taxon>
        <taxon>Culicidae</taxon>
        <taxon>Anophelinae</taxon>
        <taxon>Anopheles</taxon>
    </lineage>
</organism>
<feature type="chain" id="PRO_5042536735" description="Leucine rich immune protein (Coil-less)" evidence="3">
    <location>
        <begin position="36"/>
        <end position="411"/>
    </location>
</feature>
<dbReference type="PANTHER" id="PTHR45617">
    <property type="entry name" value="LEUCINE RICH REPEAT FAMILY PROTEIN"/>
    <property type="match status" value="1"/>
</dbReference>
<dbReference type="PROSITE" id="PS51450">
    <property type="entry name" value="LRR"/>
    <property type="match status" value="2"/>
</dbReference>
<name>A0AAG5DC33_ANOAO</name>
<proteinExistence type="predicted"/>
<dbReference type="Pfam" id="PF13855">
    <property type="entry name" value="LRR_8"/>
    <property type="match status" value="2"/>
</dbReference>
<dbReference type="SUPFAM" id="SSF52058">
    <property type="entry name" value="L domain-like"/>
    <property type="match status" value="1"/>
</dbReference>
<evidence type="ECO:0008006" key="6">
    <source>
        <dbReference type="Google" id="ProtNLM"/>
    </source>
</evidence>
<dbReference type="InterPro" id="IPR032675">
    <property type="entry name" value="LRR_dom_sf"/>
</dbReference>
<keyword evidence="1" id="KW-0433">Leucine-rich repeat</keyword>
<feature type="signal peptide" evidence="3">
    <location>
        <begin position="1"/>
        <end position="35"/>
    </location>
</feature>
<evidence type="ECO:0000256" key="1">
    <source>
        <dbReference type="ARBA" id="ARBA00022614"/>
    </source>
</evidence>
<sequence length="411" mass="45548">MAIRIINHQTAVKGHVVLVLLVLLLFQTCRHRVAGLAPTVPATGQTKLMLKESLLIPSMDPEKEAKAMYEKALQQYGIYGKTLKEICKTWVTRGCQCTGTKEEVTLVCRGIGLDAVPADLPSELVKLDLSNNNITNLPNKSFDTLPNLEELILSHNKLDQIYSEAFFGLANLKKIALQNCGLASVPMEALKRVRTVISLQLDNNLIADMENVTFRGLHLLKSLRLEGNLLQRVPTEALIGLRSLEALNLGNNLLTVIKERDFPVLDNLYMLILRRNQLTEITSGALTNLTRLKVLDVDDNSLSSVPVGLENLMMLQEISASGNRIRWISKGDFPKNLVSLELKSNPLVGIKPGALQNMPRLRKLILSDVRGLNELPPLDGCASLEVLRIDRANLSKIPDHICKTSPRLKSL</sequence>
<protein>
    <recommendedName>
        <fullName evidence="6">Leucine rich immune protein (Coil-less)</fullName>
    </recommendedName>
</protein>
<dbReference type="FunFam" id="3.80.10.10:FF:000970">
    <property type="entry name" value="Glycoprotein hormone receptor II"/>
    <property type="match status" value="1"/>
</dbReference>
<dbReference type="InterPro" id="IPR001611">
    <property type="entry name" value="Leu-rich_rpt"/>
</dbReference>
<dbReference type="Proteomes" id="UP000075880">
    <property type="component" value="Unassembled WGS sequence"/>
</dbReference>
<evidence type="ECO:0000256" key="2">
    <source>
        <dbReference type="ARBA" id="ARBA00022737"/>
    </source>
</evidence>
<evidence type="ECO:0000313" key="4">
    <source>
        <dbReference type="EnsemblMetazoa" id="ENSAATROPP008806"/>
    </source>
</evidence>
<keyword evidence="5" id="KW-1185">Reference proteome</keyword>
<dbReference type="InterPro" id="IPR003591">
    <property type="entry name" value="Leu-rich_rpt_typical-subtyp"/>
</dbReference>
<dbReference type="PRINTS" id="PR00019">
    <property type="entry name" value="LEURICHRPT"/>
</dbReference>
<accession>A0AAG5DC33</accession>
<evidence type="ECO:0000256" key="3">
    <source>
        <dbReference type="SAM" id="SignalP"/>
    </source>
</evidence>
<keyword evidence="3" id="KW-0732">Signal</keyword>
<dbReference type="EnsemblMetazoa" id="ENSAATROPT009733">
    <property type="protein sequence ID" value="ENSAATROPP008806"/>
    <property type="gene ID" value="ENSAATROPG007933"/>
</dbReference>